<dbReference type="PANTHER" id="PTHR43648">
    <property type="entry name" value="ELECTRON TRANSFER FLAVOPROTEIN BETA SUBUNIT LYSINE METHYLTRANSFERASE"/>
    <property type="match status" value="1"/>
</dbReference>
<dbReference type="AlphaFoldDB" id="A0A4R6WRG4"/>
<gene>
    <name evidence="3" type="ORF">A8950_0733</name>
</gene>
<keyword evidence="4" id="KW-1185">Reference proteome</keyword>
<organism evidence="3 4">
    <name type="scientific">Dongia mobilis</name>
    <dbReference type="NCBI Taxonomy" id="578943"/>
    <lineage>
        <taxon>Bacteria</taxon>
        <taxon>Pseudomonadati</taxon>
        <taxon>Pseudomonadota</taxon>
        <taxon>Alphaproteobacteria</taxon>
        <taxon>Rhodospirillales</taxon>
        <taxon>Dongiaceae</taxon>
        <taxon>Dongia</taxon>
    </lineage>
</organism>
<dbReference type="InterPro" id="IPR050078">
    <property type="entry name" value="Ribosomal_L11_MeTrfase_PrmA"/>
</dbReference>
<dbReference type="GO" id="GO:0016279">
    <property type="term" value="F:protein-lysine N-methyltransferase activity"/>
    <property type="evidence" value="ECO:0007669"/>
    <property type="project" value="TreeGrafter"/>
</dbReference>
<dbReference type="InterPro" id="IPR029063">
    <property type="entry name" value="SAM-dependent_MTases_sf"/>
</dbReference>
<dbReference type="RefSeq" id="WP_243735519.1">
    <property type="nucleotide sequence ID" value="NZ_SNYW01000006.1"/>
</dbReference>
<dbReference type="Proteomes" id="UP000295783">
    <property type="component" value="Unassembled WGS sequence"/>
</dbReference>
<dbReference type="Gene3D" id="3.40.50.150">
    <property type="entry name" value="Vaccinia Virus protein VP39"/>
    <property type="match status" value="1"/>
</dbReference>
<keyword evidence="1" id="KW-0489">Methyltransferase</keyword>
<protein>
    <submittedName>
        <fullName evidence="3">Putative nicotinamide N-methyase</fullName>
    </submittedName>
</protein>
<proteinExistence type="predicted"/>
<dbReference type="Pfam" id="PF06325">
    <property type="entry name" value="PrmA"/>
    <property type="match status" value="1"/>
</dbReference>
<accession>A0A4R6WRG4</accession>
<evidence type="ECO:0000256" key="1">
    <source>
        <dbReference type="ARBA" id="ARBA00022603"/>
    </source>
</evidence>
<keyword evidence="2" id="KW-0808">Transferase</keyword>
<name>A0A4R6WRG4_9PROT</name>
<evidence type="ECO:0000256" key="2">
    <source>
        <dbReference type="ARBA" id="ARBA00022679"/>
    </source>
</evidence>
<dbReference type="EMBL" id="SNYW01000006">
    <property type="protein sequence ID" value="TDQ84185.1"/>
    <property type="molecule type" value="Genomic_DNA"/>
</dbReference>
<comment type="caution">
    <text evidence="3">The sequence shown here is derived from an EMBL/GenBank/DDBJ whole genome shotgun (WGS) entry which is preliminary data.</text>
</comment>
<dbReference type="GO" id="GO:0032259">
    <property type="term" value="P:methylation"/>
    <property type="evidence" value="ECO:0007669"/>
    <property type="project" value="UniProtKB-KW"/>
</dbReference>
<evidence type="ECO:0000313" key="4">
    <source>
        <dbReference type="Proteomes" id="UP000295783"/>
    </source>
</evidence>
<reference evidence="3 4" key="1">
    <citation type="submission" date="2019-03" db="EMBL/GenBank/DDBJ databases">
        <title>Genomic Encyclopedia of Type Strains, Phase III (KMG-III): the genomes of soil and plant-associated and newly described type strains.</title>
        <authorList>
            <person name="Whitman W."/>
        </authorList>
    </citation>
    <scope>NUCLEOTIDE SEQUENCE [LARGE SCALE GENOMIC DNA]</scope>
    <source>
        <strain evidence="3 4">CGMCC 1.7660</strain>
    </source>
</reference>
<evidence type="ECO:0000313" key="3">
    <source>
        <dbReference type="EMBL" id="TDQ84185.1"/>
    </source>
</evidence>
<dbReference type="PANTHER" id="PTHR43648:SF1">
    <property type="entry name" value="ELECTRON TRANSFER FLAVOPROTEIN BETA SUBUNIT LYSINE METHYLTRANSFERASE"/>
    <property type="match status" value="1"/>
</dbReference>
<sequence length="217" mass="23411">MTDPVAFVRRQTRISRPALVPEIRLYLADEMTPIWLATQGELDDLGVPPPFWAFCWPGGQALTRFILDHPEWVRGKRVLDFAAGSGITAIAAARAGAATVTAAEIDAHAIAAIALNAELNGATVQIEPGNIVGSHQLAVDVVLAGDICYEQPMANRVTAWLAGLARDGVTVLMGDPGRSYLPQSGLKELARYVVPTSTDLEDSDRRETTIWQLGVRQ</sequence>
<dbReference type="SUPFAM" id="SSF53335">
    <property type="entry name" value="S-adenosyl-L-methionine-dependent methyltransferases"/>
    <property type="match status" value="1"/>
</dbReference>